<proteinExistence type="predicted"/>
<feature type="compositionally biased region" description="Basic and acidic residues" evidence="2">
    <location>
        <begin position="157"/>
        <end position="176"/>
    </location>
</feature>
<organism evidence="3 4">
    <name type="scientific">Ascosphaera apis ARSEF 7405</name>
    <dbReference type="NCBI Taxonomy" id="392613"/>
    <lineage>
        <taxon>Eukaryota</taxon>
        <taxon>Fungi</taxon>
        <taxon>Dikarya</taxon>
        <taxon>Ascomycota</taxon>
        <taxon>Pezizomycotina</taxon>
        <taxon>Eurotiomycetes</taxon>
        <taxon>Eurotiomycetidae</taxon>
        <taxon>Onygenales</taxon>
        <taxon>Ascosphaeraceae</taxon>
        <taxon>Ascosphaera</taxon>
    </lineage>
</organism>
<accession>A0A168D2L0</accession>
<dbReference type="OrthoDB" id="60822at2759"/>
<dbReference type="Proteomes" id="UP000242877">
    <property type="component" value="Unassembled WGS sequence"/>
</dbReference>
<dbReference type="PANTHER" id="PTHR36417">
    <property type="entry name" value="SELENOPROTEIN DOMAIN PROTEIN (AFU_ORTHOLOGUE AFUA_1G05220)"/>
    <property type="match status" value="1"/>
</dbReference>
<dbReference type="InterPro" id="IPR036249">
    <property type="entry name" value="Thioredoxin-like_sf"/>
</dbReference>
<dbReference type="SUPFAM" id="SSF52833">
    <property type="entry name" value="Thioredoxin-like"/>
    <property type="match status" value="1"/>
</dbReference>
<dbReference type="Gene3D" id="3.40.30.10">
    <property type="entry name" value="Glutaredoxin"/>
    <property type="match status" value="1"/>
</dbReference>
<evidence type="ECO:0000256" key="1">
    <source>
        <dbReference type="ARBA" id="ARBA00023284"/>
    </source>
</evidence>
<keyword evidence="4" id="KW-1185">Reference proteome</keyword>
<dbReference type="NCBIfam" id="TIGR02174">
    <property type="entry name" value="CXXU_selWTH"/>
    <property type="match status" value="1"/>
</dbReference>
<feature type="region of interest" description="Disordered" evidence="2">
    <location>
        <begin position="143"/>
        <end position="176"/>
    </location>
</feature>
<evidence type="ECO:0000313" key="4">
    <source>
        <dbReference type="Proteomes" id="UP000242877"/>
    </source>
</evidence>
<name>A0A168D2L0_9EURO</name>
<keyword evidence="1" id="KW-0676">Redox-active center</keyword>
<dbReference type="VEuPathDB" id="FungiDB:AAP_00934"/>
<evidence type="ECO:0000256" key="2">
    <source>
        <dbReference type="SAM" id="MobiDB-lite"/>
    </source>
</evidence>
<dbReference type="Pfam" id="PF10262">
    <property type="entry name" value="Rdx"/>
    <property type="match status" value="1"/>
</dbReference>
<protein>
    <submittedName>
        <fullName evidence="3">Selenoprotein domain protein</fullName>
    </submittedName>
</protein>
<gene>
    <name evidence="3" type="ORF">AAP_00934</name>
</gene>
<evidence type="ECO:0000313" key="3">
    <source>
        <dbReference type="EMBL" id="KZZ97291.1"/>
    </source>
</evidence>
<feature type="compositionally biased region" description="Polar residues" evidence="2">
    <location>
        <begin position="143"/>
        <end position="153"/>
    </location>
</feature>
<dbReference type="AlphaFoldDB" id="A0A168D2L0"/>
<sequence>MSDGDQTTVKEAKAASVQGQAAHDTLDIAGVRGSARVTLPRITIKYCTQCKWMLRAAYFAQELLQTFSTSLGEVALVPATGGVFTVTILSERVVAGEAPEYQEAILWDRKTEGGFPDTKKLKALVRDVIEPTRSLGHIDRSLTKAQTSDSKTPMTKGEGERVKQELDEKITCEDCR</sequence>
<dbReference type="InterPro" id="IPR011893">
    <property type="entry name" value="Selenoprotein_Rdx-typ"/>
</dbReference>
<dbReference type="PANTHER" id="PTHR36417:SF2">
    <property type="entry name" value="SELENOPROTEIN DOMAIN PROTEIN (AFU_ORTHOLOGUE AFUA_1G05220)"/>
    <property type="match status" value="1"/>
</dbReference>
<dbReference type="EMBL" id="AZGZ01000002">
    <property type="protein sequence ID" value="KZZ97291.1"/>
    <property type="molecule type" value="Genomic_DNA"/>
</dbReference>
<reference evidence="3 4" key="1">
    <citation type="journal article" date="2016" name="Genome Biol. Evol.">
        <title>Divergent and convergent evolution of fungal pathogenicity.</title>
        <authorList>
            <person name="Shang Y."/>
            <person name="Xiao G."/>
            <person name="Zheng P."/>
            <person name="Cen K."/>
            <person name="Zhan S."/>
            <person name="Wang C."/>
        </authorList>
    </citation>
    <scope>NUCLEOTIDE SEQUENCE [LARGE SCALE GENOMIC DNA]</scope>
    <source>
        <strain evidence="3 4">ARSEF 7405</strain>
    </source>
</reference>
<comment type="caution">
    <text evidence="3">The sequence shown here is derived from an EMBL/GenBank/DDBJ whole genome shotgun (WGS) entry which is preliminary data.</text>
</comment>